<keyword evidence="6" id="KW-1185">Reference proteome</keyword>
<sequence length="409" mass="46403">MARRIVTCRVITCLALLTFVSFLVFFQQGSHMGLRNDNPFSKDINVEDTLNSAKQKPGKFTQDPSKVIVPQNKEQEPQAQDQQQPEGSKQGETAENPGKKANGEAPNPKTQPQQTFAVDDDLFFDPSGPKPDQVVLLMAGDGKGHNGEISNLLQLVTQNRQEYADFHGYNFHFINITKYDLHGVHPVWAKIPAILDTFISYPDAHWVWWLDLDAIIMNPEIDLNTHILSHAAMSSKFEIVEFLKGESKHTGKFMKKSDPKDIDILIAQDHNGLNAGSFFLRRSKFTATLLDFWQDPLYMHNEWAGKEQDALLHMVQHHPQIREHTGLISQRVLNGYPEGGNHMGWRKDDLVVHLAGCWVENKCNERWSNFWGKRITIEDLKAKGVANPTDHTGMVTKLTKEGTVYVPME</sequence>
<organism evidence="5 6">
    <name type="scientific">Orbilia ellipsospora</name>
    <dbReference type="NCBI Taxonomy" id="2528407"/>
    <lineage>
        <taxon>Eukaryota</taxon>
        <taxon>Fungi</taxon>
        <taxon>Dikarya</taxon>
        <taxon>Ascomycota</taxon>
        <taxon>Pezizomycotina</taxon>
        <taxon>Orbiliomycetes</taxon>
        <taxon>Orbiliales</taxon>
        <taxon>Orbiliaceae</taxon>
        <taxon>Orbilia</taxon>
    </lineage>
</organism>
<dbReference type="AlphaFoldDB" id="A0AAV9XTC8"/>
<accession>A0AAV9XTC8</accession>
<dbReference type="GO" id="GO:0006487">
    <property type="term" value="P:protein N-linked glycosylation"/>
    <property type="evidence" value="ECO:0007669"/>
    <property type="project" value="TreeGrafter"/>
</dbReference>
<dbReference type="Proteomes" id="UP001365542">
    <property type="component" value="Unassembled WGS sequence"/>
</dbReference>
<gene>
    <name evidence="5" type="ORF">TWF694_001494</name>
</gene>
<feature type="compositionally biased region" description="Low complexity" evidence="4">
    <location>
        <begin position="77"/>
        <end position="86"/>
    </location>
</feature>
<name>A0AAV9XTC8_9PEZI</name>
<evidence type="ECO:0000256" key="4">
    <source>
        <dbReference type="SAM" id="MobiDB-lite"/>
    </source>
</evidence>
<dbReference type="GO" id="GO:0016757">
    <property type="term" value="F:glycosyltransferase activity"/>
    <property type="evidence" value="ECO:0007669"/>
    <property type="project" value="UniProtKB-KW"/>
</dbReference>
<evidence type="ECO:0000256" key="3">
    <source>
        <dbReference type="ARBA" id="ARBA00022679"/>
    </source>
</evidence>
<dbReference type="PANTHER" id="PTHR31306">
    <property type="entry name" value="ALPHA-1,6-MANNOSYLTRANSFERASE MNN11-RELATED"/>
    <property type="match status" value="1"/>
</dbReference>
<feature type="region of interest" description="Disordered" evidence="4">
    <location>
        <begin position="52"/>
        <end position="113"/>
    </location>
</feature>
<dbReference type="GO" id="GO:0000139">
    <property type="term" value="C:Golgi membrane"/>
    <property type="evidence" value="ECO:0007669"/>
    <property type="project" value="TreeGrafter"/>
</dbReference>
<reference evidence="5 6" key="1">
    <citation type="submission" date="2019-10" db="EMBL/GenBank/DDBJ databases">
        <authorList>
            <person name="Palmer J.M."/>
        </authorList>
    </citation>
    <scope>NUCLEOTIDE SEQUENCE [LARGE SCALE GENOMIC DNA]</scope>
    <source>
        <strain evidence="5 6">TWF694</strain>
    </source>
</reference>
<dbReference type="Gene3D" id="3.90.550.10">
    <property type="entry name" value="Spore Coat Polysaccharide Biosynthesis Protein SpsA, Chain A"/>
    <property type="match status" value="1"/>
</dbReference>
<evidence type="ECO:0000313" key="5">
    <source>
        <dbReference type="EMBL" id="KAK6544812.1"/>
    </source>
</evidence>
<dbReference type="Pfam" id="PF05637">
    <property type="entry name" value="Glyco_transf_34"/>
    <property type="match status" value="1"/>
</dbReference>
<comment type="similarity">
    <text evidence="1">Belongs to the glycosyltransferase 34 family.</text>
</comment>
<keyword evidence="3" id="KW-0808">Transferase</keyword>
<dbReference type="InterPro" id="IPR029044">
    <property type="entry name" value="Nucleotide-diphossugar_trans"/>
</dbReference>
<comment type="caution">
    <text evidence="5">The sequence shown here is derived from an EMBL/GenBank/DDBJ whole genome shotgun (WGS) entry which is preliminary data.</text>
</comment>
<proteinExistence type="inferred from homology"/>
<evidence type="ECO:0000256" key="2">
    <source>
        <dbReference type="ARBA" id="ARBA00022676"/>
    </source>
</evidence>
<evidence type="ECO:0000256" key="1">
    <source>
        <dbReference type="ARBA" id="ARBA00005664"/>
    </source>
</evidence>
<dbReference type="InterPro" id="IPR008630">
    <property type="entry name" value="Glyco_trans_34"/>
</dbReference>
<keyword evidence="2" id="KW-0328">Glycosyltransferase</keyword>
<dbReference type="EMBL" id="JAVHJO010000001">
    <property type="protein sequence ID" value="KAK6544812.1"/>
    <property type="molecule type" value="Genomic_DNA"/>
</dbReference>
<protein>
    <submittedName>
        <fullName evidence="5">Uncharacterized protein</fullName>
    </submittedName>
</protein>
<evidence type="ECO:0000313" key="6">
    <source>
        <dbReference type="Proteomes" id="UP001365542"/>
    </source>
</evidence>
<dbReference type="PANTHER" id="PTHR31306:SF4">
    <property type="entry name" value="ALPHA-1,2-GALACTOSYLTRANSFERASE"/>
    <property type="match status" value="1"/>
</dbReference>